<evidence type="ECO:0000313" key="18">
    <source>
        <dbReference type="Proteomes" id="UP001333110"/>
    </source>
</evidence>
<comment type="caution">
    <text evidence="17">The sequence shown here is derived from an EMBL/GenBank/DDBJ whole genome shotgun (WGS) entry which is preliminary data.</text>
</comment>
<evidence type="ECO:0000256" key="16">
    <source>
        <dbReference type="SAM" id="MobiDB-lite"/>
    </source>
</evidence>
<keyword evidence="7" id="KW-0249">Electron transport</keyword>
<evidence type="ECO:0000256" key="6">
    <source>
        <dbReference type="ARBA" id="ARBA00022792"/>
    </source>
</evidence>
<keyword evidence="6" id="KW-0999">Mitochondrion inner membrane</keyword>
<dbReference type="EMBL" id="JAUNZN010000013">
    <property type="protein sequence ID" value="KAK4813225.1"/>
    <property type="molecule type" value="Genomic_DNA"/>
</dbReference>
<evidence type="ECO:0000256" key="15">
    <source>
        <dbReference type="ARBA" id="ARBA00082249"/>
    </source>
</evidence>
<dbReference type="GO" id="GO:0006122">
    <property type="term" value="P:mitochondrial electron transport, ubiquinol to cytochrome c"/>
    <property type="evidence" value="ECO:0007669"/>
    <property type="project" value="InterPro"/>
</dbReference>
<evidence type="ECO:0000256" key="3">
    <source>
        <dbReference type="ARBA" id="ARBA00022448"/>
    </source>
</evidence>
<evidence type="ECO:0000256" key="11">
    <source>
        <dbReference type="ARBA" id="ARBA00064262"/>
    </source>
</evidence>
<feature type="region of interest" description="Disordered" evidence="16">
    <location>
        <begin position="51"/>
        <end position="86"/>
    </location>
</feature>
<dbReference type="InterPro" id="IPR036656">
    <property type="entry name" value="QCR9_sf"/>
</dbReference>
<comment type="subunit">
    <text evidence="11">Component of the ubiquinol-cytochrome c oxidoreductase (cytochrome b-c1 complex, complex III, CIII), a multisubunit enzyme composed of 11 subunits. The complex is composed of 3 respiratory subunits cytochrome b, cytochrome c1 and Rieske protein UQCRFS1, 2 core protein subunits UQCRC1/QCR1 and UQCRC2/QCR2, and 6 low-molecular weight protein subunits UQCRH/QCR6, UQCRB/QCR7, UQCRQ/QCR8, UQCR10/QCR9, UQCR11/QCR10 and subunit 9, the cleavage product of Rieske protein UQCRFS1. The complex exists as an obligatory dimer and forms supercomplexes (SCs) in the inner mitochondrial membrane with NADH-ubiquinone oxidoreductase (complex I, CI) and cytochrome c oxidase (complex IV, CIV), resulting in different assemblies (supercomplex SCI(1)III(2)IV(1) and megacomplex MCI(2)III(2)IV(2)). Interacts with STMP1.</text>
</comment>
<evidence type="ECO:0000256" key="1">
    <source>
        <dbReference type="ARBA" id="ARBA00004434"/>
    </source>
</evidence>
<evidence type="ECO:0000256" key="2">
    <source>
        <dbReference type="ARBA" id="ARBA00007856"/>
    </source>
</evidence>
<dbReference type="SUPFAM" id="SSF81514">
    <property type="entry name" value="Subunit X (non-heme 7 kDa protein) of cytochrome bc1 complex (Ubiquinol-cytochrome c reductase)"/>
    <property type="match status" value="1"/>
</dbReference>
<dbReference type="Pfam" id="PF05365">
    <property type="entry name" value="UCR_UQCRX_QCR9"/>
    <property type="match status" value="1"/>
</dbReference>
<comment type="subcellular location">
    <subcellularLocation>
        <location evidence="1">Mitochondrion inner membrane</location>
        <topology evidence="1">Single-pass membrane protein</topology>
    </subcellularLocation>
</comment>
<keyword evidence="5" id="KW-0812">Transmembrane</keyword>
<dbReference type="GO" id="GO:0045275">
    <property type="term" value="C:respiratory chain complex III"/>
    <property type="evidence" value="ECO:0007669"/>
    <property type="project" value="InterPro"/>
</dbReference>
<proteinExistence type="inferred from homology"/>
<dbReference type="PANTHER" id="PTHR12980">
    <property type="entry name" value="UBIQUINOL-CYTOCHROME C REDUCTASE COMPLEX, SUBUNIT X"/>
    <property type="match status" value="1"/>
</dbReference>
<evidence type="ECO:0000256" key="12">
    <source>
        <dbReference type="ARBA" id="ARBA00068509"/>
    </source>
</evidence>
<comment type="similarity">
    <text evidence="2">Belongs to the UQCR10/QCR9 family.</text>
</comment>
<reference evidence="17 18" key="1">
    <citation type="journal article" date="2023" name="J. Hered.">
        <title>Chromosome-level genome of the wood stork (Mycteria americana) provides insight into avian chromosome evolution.</title>
        <authorList>
            <person name="Flamio R. Jr."/>
            <person name="Ramstad K.M."/>
        </authorList>
    </citation>
    <scope>NUCLEOTIDE SEQUENCE [LARGE SCALE GENOMIC DNA]</scope>
    <source>
        <strain evidence="17">JAX WOST 10</strain>
    </source>
</reference>
<evidence type="ECO:0000256" key="14">
    <source>
        <dbReference type="ARBA" id="ARBA00077752"/>
    </source>
</evidence>
<dbReference type="GO" id="GO:0005743">
    <property type="term" value="C:mitochondrial inner membrane"/>
    <property type="evidence" value="ECO:0007669"/>
    <property type="project" value="UniProtKB-SubCell"/>
</dbReference>
<gene>
    <name evidence="17" type="ORF">QYF61_018026</name>
</gene>
<dbReference type="Proteomes" id="UP001333110">
    <property type="component" value="Unassembled WGS sequence"/>
</dbReference>
<keyword evidence="8" id="KW-1133">Transmembrane helix</keyword>
<accession>A0AAN7MTC0</accession>
<dbReference type="InterPro" id="IPR008027">
    <property type="entry name" value="QCR9"/>
</dbReference>
<sequence>MALLRQAYSALFRRTSTFALTIVLGAVLFERAFDQGADAIFEHLNEGVREGGDAPRAHPGIGPALKVRPAPPGPGPGARTSGCPRLPGPAAWPLGVRQALPPLNCDLGFPEEAPSAKAAGRAAAGPQSSVARRQLPRLEALVVSWRLVVRASTRVQDSIRRHGQDGCGERRHGSISGLLFSLSPERRVSQPPGFSSLPQYSWVLHKMVLPWEGRKEVSKLISITQKARAGEKQKKQVGNIFDKPYPLPTNSYRRFVREELWPPLQGHD</sequence>
<dbReference type="FunFam" id="1.20.5.260:FF:000001">
    <property type="entry name" value="Cytochrome b-c1 complex subunit 9"/>
    <property type="match status" value="1"/>
</dbReference>
<organism evidence="17 18">
    <name type="scientific">Mycteria americana</name>
    <name type="common">Wood stork</name>
    <dbReference type="NCBI Taxonomy" id="33587"/>
    <lineage>
        <taxon>Eukaryota</taxon>
        <taxon>Metazoa</taxon>
        <taxon>Chordata</taxon>
        <taxon>Craniata</taxon>
        <taxon>Vertebrata</taxon>
        <taxon>Euteleostomi</taxon>
        <taxon>Archelosauria</taxon>
        <taxon>Archosauria</taxon>
        <taxon>Dinosauria</taxon>
        <taxon>Saurischia</taxon>
        <taxon>Theropoda</taxon>
        <taxon>Coelurosauria</taxon>
        <taxon>Aves</taxon>
        <taxon>Neognathae</taxon>
        <taxon>Neoaves</taxon>
        <taxon>Aequornithes</taxon>
        <taxon>Ciconiiformes</taxon>
        <taxon>Ciconiidae</taxon>
        <taxon>Mycteria</taxon>
    </lineage>
</organism>
<keyword evidence="18" id="KW-1185">Reference proteome</keyword>
<keyword evidence="4" id="KW-0679">Respiratory chain</keyword>
<dbReference type="AlphaFoldDB" id="A0AAN7MTC0"/>
<keyword evidence="3" id="KW-0813">Transport</keyword>
<keyword evidence="10" id="KW-0472">Membrane</keyword>
<dbReference type="PANTHER" id="PTHR12980:SF0">
    <property type="entry name" value="CYTOCHROME B-C1 COMPLEX SUBUNIT 9"/>
    <property type="match status" value="1"/>
</dbReference>
<name>A0AAN7MTC0_MYCAM</name>
<evidence type="ECO:0000256" key="7">
    <source>
        <dbReference type="ARBA" id="ARBA00022982"/>
    </source>
</evidence>
<evidence type="ECO:0000256" key="4">
    <source>
        <dbReference type="ARBA" id="ARBA00022660"/>
    </source>
</evidence>
<keyword evidence="9" id="KW-0496">Mitochondrion</keyword>
<protein>
    <recommendedName>
        <fullName evidence="12">Cytochrome b-c1 complex subunit 9</fullName>
    </recommendedName>
    <alternativeName>
        <fullName evidence="13">Complex III subunit X</fullName>
    </alternativeName>
    <alternativeName>
        <fullName evidence="14">Cytochrome c1 non-heme 7 kDa protein</fullName>
    </alternativeName>
    <alternativeName>
        <fullName evidence="15">Ubiquinol-cytochrome c reductase complex 7.2 kDa protein</fullName>
    </alternativeName>
</protein>
<evidence type="ECO:0000313" key="17">
    <source>
        <dbReference type="EMBL" id="KAK4813225.1"/>
    </source>
</evidence>
<evidence type="ECO:0000256" key="9">
    <source>
        <dbReference type="ARBA" id="ARBA00023128"/>
    </source>
</evidence>
<evidence type="ECO:0000256" key="13">
    <source>
        <dbReference type="ARBA" id="ARBA00076299"/>
    </source>
</evidence>
<evidence type="ECO:0000256" key="5">
    <source>
        <dbReference type="ARBA" id="ARBA00022692"/>
    </source>
</evidence>
<evidence type="ECO:0000256" key="8">
    <source>
        <dbReference type="ARBA" id="ARBA00022989"/>
    </source>
</evidence>
<evidence type="ECO:0000256" key="10">
    <source>
        <dbReference type="ARBA" id="ARBA00023136"/>
    </source>
</evidence>
<dbReference type="Gene3D" id="1.20.5.260">
    <property type="entry name" value="Cytochrome b-c1 complex subunit 9"/>
    <property type="match status" value="1"/>
</dbReference>